<gene>
    <name evidence="3" type="primary">POLX_4168</name>
    <name evidence="3" type="ORF">CK203_042101</name>
</gene>
<dbReference type="Proteomes" id="UP000288805">
    <property type="component" value="Unassembled WGS sequence"/>
</dbReference>
<dbReference type="InterPro" id="IPR001584">
    <property type="entry name" value="Integrase_cat-core"/>
</dbReference>
<evidence type="ECO:0000313" key="4">
    <source>
        <dbReference type="Proteomes" id="UP000288805"/>
    </source>
</evidence>
<dbReference type="SUPFAM" id="SSF53098">
    <property type="entry name" value="Ribonuclease H-like"/>
    <property type="match status" value="1"/>
</dbReference>
<evidence type="ECO:0000256" key="1">
    <source>
        <dbReference type="ARBA" id="ARBA00022670"/>
    </source>
</evidence>
<dbReference type="InterPro" id="IPR039537">
    <property type="entry name" value="Retrotran_Ty1/copia-like"/>
</dbReference>
<dbReference type="Pfam" id="PF22936">
    <property type="entry name" value="Pol_BBD"/>
    <property type="match status" value="1"/>
</dbReference>
<feature type="domain" description="Integrase catalytic" evidence="2">
    <location>
        <begin position="103"/>
        <end position="286"/>
    </location>
</feature>
<dbReference type="GO" id="GO:0006508">
    <property type="term" value="P:proteolysis"/>
    <property type="evidence" value="ECO:0007669"/>
    <property type="project" value="UniProtKB-KW"/>
</dbReference>
<reference evidence="3 4" key="1">
    <citation type="journal article" date="2018" name="PLoS Genet.">
        <title>Population sequencing reveals clonal diversity and ancestral inbreeding in the grapevine cultivar Chardonnay.</title>
        <authorList>
            <person name="Roach M.J."/>
            <person name="Johnson D.L."/>
            <person name="Bohlmann J."/>
            <person name="van Vuuren H.J."/>
            <person name="Jones S.J."/>
            <person name="Pretorius I.S."/>
            <person name="Schmidt S.A."/>
            <person name="Borneman A.R."/>
        </authorList>
    </citation>
    <scope>NUCLEOTIDE SEQUENCE [LARGE SCALE GENOMIC DNA]</scope>
    <source>
        <strain evidence="4">cv. Chardonnay</strain>
        <tissue evidence="3">Leaf</tissue>
    </source>
</reference>
<name>A0A438HHG1_VITVI</name>
<comment type="caution">
    <text evidence="3">The sequence shown here is derived from an EMBL/GenBank/DDBJ whole genome shotgun (WGS) entry which is preliminary data.</text>
</comment>
<keyword evidence="1" id="KW-0645">Protease</keyword>
<dbReference type="InterPro" id="IPR012337">
    <property type="entry name" value="RNaseH-like_sf"/>
</dbReference>
<evidence type="ECO:0000259" key="2">
    <source>
        <dbReference type="PROSITE" id="PS50994"/>
    </source>
</evidence>
<dbReference type="Gene3D" id="3.30.420.10">
    <property type="entry name" value="Ribonuclease H-like superfamily/Ribonuclease H"/>
    <property type="match status" value="1"/>
</dbReference>
<dbReference type="Pfam" id="PF00665">
    <property type="entry name" value="rve"/>
    <property type="match status" value="1"/>
</dbReference>
<organism evidence="3 4">
    <name type="scientific">Vitis vinifera</name>
    <name type="common">Grape</name>
    <dbReference type="NCBI Taxonomy" id="29760"/>
    <lineage>
        <taxon>Eukaryota</taxon>
        <taxon>Viridiplantae</taxon>
        <taxon>Streptophyta</taxon>
        <taxon>Embryophyta</taxon>
        <taxon>Tracheophyta</taxon>
        <taxon>Spermatophyta</taxon>
        <taxon>Magnoliopsida</taxon>
        <taxon>eudicotyledons</taxon>
        <taxon>Gunneridae</taxon>
        <taxon>Pentapetalae</taxon>
        <taxon>rosids</taxon>
        <taxon>Vitales</taxon>
        <taxon>Vitaceae</taxon>
        <taxon>Viteae</taxon>
        <taxon>Vitis</taxon>
    </lineage>
</organism>
<dbReference type="GO" id="GO:0008233">
    <property type="term" value="F:peptidase activity"/>
    <property type="evidence" value="ECO:0007669"/>
    <property type="project" value="UniProtKB-KW"/>
</dbReference>
<evidence type="ECO:0000313" key="3">
    <source>
        <dbReference type="EMBL" id="RVW83858.1"/>
    </source>
</evidence>
<keyword evidence="1" id="KW-0378">Hydrolase</keyword>
<dbReference type="PANTHER" id="PTHR42648">
    <property type="entry name" value="TRANSPOSASE, PUTATIVE-RELATED"/>
    <property type="match status" value="1"/>
</dbReference>
<sequence length="300" mass="34438">MGPEDLIMRLKIEEDNSVSEKKVGKHPMESKANLVEPKTNKKRKHFGEGATRHVYGERNMFFTYVPVNGRNLIMGNSATYRVVGIGKVVLKMTSRKELVLTYVLHVPDICKNLVSGSMLSKNGFKLVFESDKFVFMKNVCTNKSRAKAFITFIDDCTRYCYVYFLRSKDEALDVFKHYKNEVENQLSRKIKAIRSYRGGEYEAPSREFCSKHGTIHQTTAPYSPQSNGLAECKNCTLKEMMNAMLISSDLPQNLLGEAILSTNHILNKIPHKNKDVTSYELWKGHKPSYKYLKVWGVWLK</sequence>
<dbReference type="PROSITE" id="PS50994">
    <property type="entry name" value="INTEGRASE"/>
    <property type="match status" value="1"/>
</dbReference>
<dbReference type="EMBL" id="QGNW01000222">
    <property type="protein sequence ID" value="RVW83858.1"/>
    <property type="molecule type" value="Genomic_DNA"/>
</dbReference>
<dbReference type="GO" id="GO:0003676">
    <property type="term" value="F:nucleic acid binding"/>
    <property type="evidence" value="ECO:0007669"/>
    <property type="project" value="InterPro"/>
</dbReference>
<dbReference type="PANTHER" id="PTHR42648:SF20">
    <property type="entry name" value="RNA-DIRECTED DNA POLYMERASE"/>
    <property type="match status" value="1"/>
</dbReference>
<dbReference type="AlphaFoldDB" id="A0A438HHG1"/>
<dbReference type="InterPro" id="IPR036397">
    <property type="entry name" value="RNaseH_sf"/>
</dbReference>
<dbReference type="GO" id="GO:0015074">
    <property type="term" value="P:DNA integration"/>
    <property type="evidence" value="ECO:0007669"/>
    <property type="project" value="InterPro"/>
</dbReference>
<proteinExistence type="predicted"/>
<protein>
    <submittedName>
        <fullName evidence="3">Retrovirus-related Pol polyprotein from transposon TNT 1-94</fullName>
    </submittedName>
</protein>
<dbReference type="InterPro" id="IPR054722">
    <property type="entry name" value="PolX-like_BBD"/>
</dbReference>
<accession>A0A438HHG1</accession>